<evidence type="ECO:0000256" key="6">
    <source>
        <dbReference type="ARBA" id="ARBA00023136"/>
    </source>
</evidence>
<dbReference type="OrthoDB" id="4821463at2"/>
<keyword evidence="4 7" id="KW-0812">Transmembrane</keyword>
<comment type="subcellular location">
    <subcellularLocation>
        <location evidence="1 7">Cell membrane</location>
        <topology evidence="1 7">Multi-pass membrane protein</topology>
    </subcellularLocation>
</comment>
<keyword evidence="6 7" id="KW-0472">Membrane</keyword>
<dbReference type="SUPFAM" id="SSF161098">
    <property type="entry name" value="MetI-like"/>
    <property type="match status" value="1"/>
</dbReference>
<dbReference type="InterPro" id="IPR035906">
    <property type="entry name" value="MetI-like_sf"/>
</dbReference>
<evidence type="ECO:0000259" key="8">
    <source>
        <dbReference type="PROSITE" id="PS50928"/>
    </source>
</evidence>
<reference evidence="9 10" key="1">
    <citation type="submission" date="2018-11" db="EMBL/GenBank/DDBJ databases">
        <title>Sequencing the genomes of 1000 actinobacteria strains.</title>
        <authorList>
            <person name="Klenk H.-P."/>
        </authorList>
    </citation>
    <scope>NUCLEOTIDE SEQUENCE [LARGE SCALE GENOMIC DNA]</scope>
    <source>
        <strain evidence="9 10">DSM 13521</strain>
    </source>
</reference>
<comment type="similarity">
    <text evidence="7">Belongs to the binding-protein-dependent transport system permease family.</text>
</comment>
<evidence type="ECO:0000256" key="3">
    <source>
        <dbReference type="ARBA" id="ARBA00022475"/>
    </source>
</evidence>
<dbReference type="Gene3D" id="1.10.3720.10">
    <property type="entry name" value="MetI-like"/>
    <property type="match status" value="1"/>
</dbReference>
<evidence type="ECO:0000313" key="10">
    <source>
        <dbReference type="Proteomes" id="UP000275356"/>
    </source>
</evidence>
<sequence length="298" mass="31837">MSDHVMTLPRSGPAPRRRRGPRAATATVLYWVTGIVVAAAFAFPLVWALLTALKPRGEAAAAPPTALPSRLSMTNFSRLWEYGVGLDVYLANSLVVAAVSVVATVIAAVLLGYALAHVRFRGAGLLFALVIAVMMVPFPAMIIAVFQVLQVIGLYNSLIGLALVYATYQLPFAVFLMRNAFRAVPTAMREAAVLDGAGTVRTLWSVMLPIVRPAIITVGLFAFIAAWNEFFAALIVLTDAGKFTLPLALMNAQTGNLGTVDWGAQQAGVIVASVPVMVLFLFLQRYYVRGIAEGAVKS</sequence>
<evidence type="ECO:0000256" key="7">
    <source>
        <dbReference type="RuleBase" id="RU363032"/>
    </source>
</evidence>
<keyword evidence="3" id="KW-1003">Cell membrane</keyword>
<dbReference type="CDD" id="cd06261">
    <property type="entry name" value="TM_PBP2"/>
    <property type="match status" value="1"/>
</dbReference>
<feature type="transmembrane region" description="Helical" evidence="7">
    <location>
        <begin position="155"/>
        <end position="176"/>
    </location>
</feature>
<name>A0A3N2DD39_9MICO</name>
<feature type="transmembrane region" description="Helical" evidence="7">
    <location>
        <begin position="125"/>
        <end position="149"/>
    </location>
</feature>
<evidence type="ECO:0000256" key="4">
    <source>
        <dbReference type="ARBA" id="ARBA00022692"/>
    </source>
</evidence>
<dbReference type="Proteomes" id="UP000275356">
    <property type="component" value="Unassembled WGS sequence"/>
</dbReference>
<gene>
    <name evidence="9" type="ORF">EDD28_2321</name>
</gene>
<evidence type="ECO:0000256" key="2">
    <source>
        <dbReference type="ARBA" id="ARBA00022448"/>
    </source>
</evidence>
<dbReference type="EMBL" id="RKHQ01000001">
    <property type="protein sequence ID" value="ROR97715.1"/>
    <property type="molecule type" value="Genomic_DNA"/>
</dbReference>
<dbReference type="InterPro" id="IPR000515">
    <property type="entry name" value="MetI-like"/>
</dbReference>
<feature type="transmembrane region" description="Helical" evidence="7">
    <location>
        <begin position="214"/>
        <end position="237"/>
    </location>
</feature>
<accession>A0A3N2DD39</accession>
<dbReference type="Pfam" id="PF00528">
    <property type="entry name" value="BPD_transp_1"/>
    <property type="match status" value="1"/>
</dbReference>
<comment type="caution">
    <text evidence="9">The sequence shown here is derived from an EMBL/GenBank/DDBJ whole genome shotgun (WGS) entry which is preliminary data.</text>
</comment>
<evidence type="ECO:0000256" key="5">
    <source>
        <dbReference type="ARBA" id="ARBA00022989"/>
    </source>
</evidence>
<dbReference type="PANTHER" id="PTHR43744">
    <property type="entry name" value="ABC TRANSPORTER PERMEASE PROTEIN MG189-RELATED-RELATED"/>
    <property type="match status" value="1"/>
</dbReference>
<proteinExistence type="inferred from homology"/>
<dbReference type="GO" id="GO:0055085">
    <property type="term" value="P:transmembrane transport"/>
    <property type="evidence" value="ECO:0007669"/>
    <property type="project" value="InterPro"/>
</dbReference>
<keyword evidence="10" id="KW-1185">Reference proteome</keyword>
<feature type="transmembrane region" description="Helical" evidence="7">
    <location>
        <begin position="89"/>
        <end position="113"/>
    </location>
</feature>
<dbReference type="PANTHER" id="PTHR43744:SF3">
    <property type="entry name" value="LACTOSE TRANSPORT SYSTEM PERMEASE PROTEIN LACG"/>
    <property type="match status" value="1"/>
</dbReference>
<organism evidence="9 10">
    <name type="scientific">Salana multivorans</name>
    <dbReference type="NCBI Taxonomy" id="120377"/>
    <lineage>
        <taxon>Bacteria</taxon>
        <taxon>Bacillati</taxon>
        <taxon>Actinomycetota</taxon>
        <taxon>Actinomycetes</taxon>
        <taxon>Micrococcales</taxon>
        <taxon>Beutenbergiaceae</taxon>
        <taxon>Salana</taxon>
    </lineage>
</organism>
<feature type="transmembrane region" description="Helical" evidence="7">
    <location>
        <begin position="264"/>
        <end position="283"/>
    </location>
</feature>
<feature type="transmembrane region" description="Helical" evidence="7">
    <location>
        <begin position="28"/>
        <end position="50"/>
    </location>
</feature>
<dbReference type="RefSeq" id="WP_123739719.1">
    <property type="nucleotide sequence ID" value="NZ_RKHQ01000001.1"/>
</dbReference>
<dbReference type="PROSITE" id="PS50928">
    <property type="entry name" value="ABC_TM1"/>
    <property type="match status" value="1"/>
</dbReference>
<protein>
    <submittedName>
        <fullName evidence="9">Carbohydrate ABC transporter membrane protein 2 (CUT1 family)</fullName>
    </submittedName>
</protein>
<evidence type="ECO:0000313" key="9">
    <source>
        <dbReference type="EMBL" id="ROR97715.1"/>
    </source>
</evidence>
<dbReference type="GO" id="GO:0005886">
    <property type="term" value="C:plasma membrane"/>
    <property type="evidence" value="ECO:0007669"/>
    <property type="project" value="UniProtKB-SubCell"/>
</dbReference>
<evidence type="ECO:0000256" key="1">
    <source>
        <dbReference type="ARBA" id="ARBA00004651"/>
    </source>
</evidence>
<feature type="domain" description="ABC transmembrane type-1" evidence="8">
    <location>
        <begin position="90"/>
        <end position="283"/>
    </location>
</feature>
<keyword evidence="5 7" id="KW-1133">Transmembrane helix</keyword>
<dbReference type="AlphaFoldDB" id="A0A3N2DD39"/>
<keyword evidence="2 7" id="KW-0813">Transport</keyword>